<evidence type="ECO:0000313" key="2">
    <source>
        <dbReference type="EMBL" id="MBL0766919.1"/>
    </source>
</evidence>
<protein>
    <submittedName>
        <fullName evidence="2">SHOCT domain-containing protein</fullName>
    </submittedName>
</protein>
<comment type="caution">
    <text evidence="2">The sequence shown here is derived from an EMBL/GenBank/DDBJ whole genome shotgun (WGS) entry which is preliminary data.</text>
</comment>
<name>A0A937AI94_9BACT</name>
<evidence type="ECO:0000313" key="3">
    <source>
        <dbReference type="Proteomes" id="UP000642920"/>
    </source>
</evidence>
<sequence>MMYGWIIGAILIVVLIVALGRGNTFNKRTNGTGDSNTNNSAMEILKNRYAKGDIDKEEFEERKAEIGK</sequence>
<dbReference type="Pfam" id="PF09851">
    <property type="entry name" value="SHOCT"/>
    <property type="match status" value="1"/>
</dbReference>
<keyword evidence="3" id="KW-1185">Reference proteome</keyword>
<reference evidence="2" key="1">
    <citation type="submission" date="2021-01" db="EMBL/GenBank/DDBJ databases">
        <title>Marivirga sp. nov., isolated from intertidal surface sediments.</title>
        <authorList>
            <person name="Zhang M."/>
        </authorList>
    </citation>
    <scope>NUCLEOTIDE SEQUENCE</scope>
    <source>
        <strain evidence="2">SM1354</strain>
    </source>
</reference>
<proteinExistence type="predicted"/>
<dbReference type="AlphaFoldDB" id="A0A937AI94"/>
<organism evidence="2 3">
    <name type="scientific">Marivirga atlantica</name>
    <dbReference type="NCBI Taxonomy" id="1548457"/>
    <lineage>
        <taxon>Bacteria</taxon>
        <taxon>Pseudomonadati</taxon>
        <taxon>Bacteroidota</taxon>
        <taxon>Cytophagia</taxon>
        <taxon>Cytophagales</taxon>
        <taxon>Marivirgaceae</taxon>
        <taxon>Marivirga</taxon>
    </lineage>
</organism>
<dbReference type="Proteomes" id="UP000642920">
    <property type="component" value="Unassembled WGS sequence"/>
</dbReference>
<dbReference type="EMBL" id="JAERQG010000005">
    <property type="protein sequence ID" value="MBL0766919.1"/>
    <property type="molecule type" value="Genomic_DNA"/>
</dbReference>
<evidence type="ECO:0000259" key="1">
    <source>
        <dbReference type="Pfam" id="PF09851"/>
    </source>
</evidence>
<accession>A0A937AI94</accession>
<dbReference type="RefSeq" id="WP_201924002.1">
    <property type="nucleotide sequence ID" value="NZ_JAERQG010000005.1"/>
</dbReference>
<feature type="domain" description="SHOCT" evidence="1">
    <location>
        <begin position="41"/>
        <end position="66"/>
    </location>
</feature>
<dbReference type="InterPro" id="IPR018649">
    <property type="entry name" value="SHOCT"/>
</dbReference>
<gene>
    <name evidence="2" type="ORF">JKP34_16755</name>
</gene>